<dbReference type="Pfam" id="PF08263">
    <property type="entry name" value="LRRNT_2"/>
    <property type="match status" value="1"/>
</dbReference>
<dbReference type="AlphaFoldDB" id="A0A7J7LHR8"/>
<evidence type="ECO:0000256" key="2">
    <source>
        <dbReference type="ARBA" id="ARBA00022525"/>
    </source>
</evidence>
<organism evidence="8 9">
    <name type="scientific">Kingdonia uniflora</name>
    <dbReference type="NCBI Taxonomy" id="39325"/>
    <lineage>
        <taxon>Eukaryota</taxon>
        <taxon>Viridiplantae</taxon>
        <taxon>Streptophyta</taxon>
        <taxon>Embryophyta</taxon>
        <taxon>Tracheophyta</taxon>
        <taxon>Spermatophyta</taxon>
        <taxon>Magnoliopsida</taxon>
        <taxon>Ranunculales</taxon>
        <taxon>Circaeasteraceae</taxon>
        <taxon>Kingdonia</taxon>
    </lineage>
</organism>
<evidence type="ECO:0000256" key="4">
    <source>
        <dbReference type="ARBA" id="ARBA00022729"/>
    </source>
</evidence>
<dbReference type="InterPro" id="IPR013210">
    <property type="entry name" value="LRR_N_plant-typ"/>
</dbReference>
<feature type="signal peptide" evidence="6">
    <location>
        <begin position="1"/>
        <end position="20"/>
    </location>
</feature>
<dbReference type="EMBL" id="JACGCM010002283">
    <property type="protein sequence ID" value="KAF6142054.1"/>
    <property type="molecule type" value="Genomic_DNA"/>
</dbReference>
<sequence>MEKTWFLLVLLLIQMFPTKGSYSSVAVVAGAGGGGFGVGGGGGFGVGGGGWWWRWRRFWVGGGTPNANTPDSSLTVAYKALQVWKSAITSDPLKILDTWVGTNVCSYKGVFCANPRDGSQQPLLWQA</sequence>
<accession>A0A7J7LHR8</accession>
<evidence type="ECO:0000259" key="7">
    <source>
        <dbReference type="Pfam" id="PF08263"/>
    </source>
</evidence>
<dbReference type="PANTHER" id="PTHR32093:SF86">
    <property type="entry name" value="EXTENSIN-LIKE PROTEIN"/>
    <property type="match status" value="1"/>
</dbReference>
<dbReference type="InterPro" id="IPR051582">
    <property type="entry name" value="LRR_extensin-like_regulator"/>
</dbReference>
<feature type="chain" id="PRO_5029733076" description="Leucine-rich repeat-containing N-terminal plant-type domain-containing protein" evidence="6">
    <location>
        <begin position="21"/>
        <end position="127"/>
    </location>
</feature>
<evidence type="ECO:0000256" key="1">
    <source>
        <dbReference type="ARBA" id="ARBA00004613"/>
    </source>
</evidence>
<evidence type="ECO:0000256" key="3">
    <source>
        <dbReference type="ARBA" id="ARBA00022614"/>
    </source>
</evidence>
<reference evidence="8 9" key="1">
    <citation type="journal article" date="2020" name="IScience">
        <title>Genome Sequencing of the Endangered Kingdonia uniflora (Circaeasteraceae, Ranunculales) Reveals Potential Mechanisms of Evolutionary Specialization.</title>
        <authorList>
            <person name="Sun Y."/>
            <person name="Deng T."/>
            <person name="Zhang A."/>
            <person name="Moore M.J."/>
            <person name="Landis J.B."/>
            <person name="Lin N."/>
            <person name="Zhang H."/>
            <person name="Zhang X."/>
            <person name="Huang J."/>
            <person name="Zhang X."/>
            <person name="Sun H."/>
            <person name="Wang H."/>
        </authorList>
    </citation>
    <scope>NUCLEOTIDE SEQUENCE [LARGE SCALE GENOMIC DNA]</scope>
    <source>
        <strain evidence="8">TB1705</strain>
        <tissue evidence="8">Leaf</tissue>
    </source>
</reference>
<evidence type="ECO:0000313" key="9">
    <source>
        <dbReference type="Proteomes" id="UP000541444"/>
    </source>
</evidence>
<gene>
    <name evidence="8" type="ORF">GIB67_000226</name>
</gene>
<dbReference type="GO" id="GO:0005576">
    <property type="term" value="C:extracellular region"/>
    <property type="evidence" value="ECO:0007669"/>
    <property type="project" value="UniProtKB-SubCell"/>
</dbReference>
<evidence type="ECO:0000256" key="6">
    <source>
        <dbReference type="SAM" id="SignalP"/>
    </source>
</evidence>
<dbReference type="PANTHER" id="PTHR32093">
    <property type="entry name" value="LEUCINE-RICH REPEAT EXTENSIN-LIKE PROTEIN 3-RELATED"/>
    <property type="match status" value="1"/>
</dbReference>
<comment type="caution">
    <text evidence="8">The sequence shown here is derived from an EMBL/GenBank/DDBJ whole genome shotgun (WGS) entry which is preliminary data.</text>
</comment>
<keyword evidence="5" id="KW-0677">Repeat</keyword>
<feature type="domain" description="Leucine-rich repeat-containing N-terminal plant-type" evidence="7">
    <location>
        <begin position="79"/>
        <end position="112"/>
    </location>
</feature>
<dbReference type="OrthoDB" id="1722609at2759"/>
<dbReference type="Proteomes" id="UP000541444">
    <property type="component" value="Unassembled WGS sequence"/>
</dbReference>
<name>A0A7J7LHR8_9MAGN</name>
<evidence type="ECO:0000256" key="5">
    <source>
        <dbReference type="ARBA" id="ARBA00022737"/>
    </source>
</evidence>
<keyword evidence="4 6" id="KW-0732">Signal</keyword>
<proteinExistence type="predicted"/>
<keyword evidence="2" id="KW-0964">Secreted</keyword>
<protein>
    <recommendedName>
        <fullName evidence="7">Leucine-rich repeat-containing N-terminal plant-type domain-containing protein</fullName>
    </recommendedName>
</protein>
<keyword evidence="9" id="KW-1185">Reference proteome</keyword>
<keyword evidence="3" id="KW-0433">Leucine-rich repeat</keyword>
<evidence type="ECO:0000313" key="8">
    <source>
        <dbReference type="EMBL" id="KAF6142054.1"/>
    </source>
</evidence>
<comment type="subcellular location">
    <subcellularLocation>
        <location evidence="1">Secreted</location>
    </subcellularLocation>
</comment>